<dbReference type="AlphaFoldDB" id="A0AAW2DIY3"/>
<gene>
    <name evidence="1" type="ORF">SO802_004796</name>
</gene>
<evidence type="ECO:0000313" key="2">
    <source>
        <dbReference type="Proteomes" id="UP001459277"/>
    </source>
</evidence>
<organism evidence="1 2">
    <name type="scientific">Lithocarpus litseifolius</name>
    <dbReference type="NCBI Taxonomy" id="425828"/>
    <lineage>
        <taxon>Eukaryota</taxon>
        <taxon>Viridiplantae</taxon>
        <taxon>Streptophyta</taxon>
        <taxon>Embryophyta</taxon>
        <taxon>Tracheophyta</taxon>
        <taxon>Spermatophyta</taxon>
        <taxon>Magnoliopsida</taxon>
        <taxon>eudicotyledons</taxon>
        <taxon>Gunneridae</taxon>
        <taxon>Pentapetalae</taxon>
        <taxon>rosids</taxon>
        <taxon>fabids</taxon>
        <taxon>Fagales</taxon>
        <taxon>Fagaceae</taxon>
        <taxon>Lithocarpus</taxon>
    </lineage>
</organism>
<evidence type="ECO:0000313" key="1">
    <source>
        <dbReference type="EMBL" id="KAL0009688.1"/>
    </source>
</evidence>
<sequence length="163" mass="18239">MGAIKRGSLGPGSGRHDCEIILELYDECMSKPRETASSCDGYLQQKEECRNFKRVIFKESKRMHGLRITEWGRNSINNIVPDSVVQPLQVIKGLVTFSPKGQVATSQRIPEYSHCKNLLKVNRGAASHVLIDGIPNYSFQVFVINGNLIPGIQEFDGDKICME</sequence>
<name>A0AAW2DIY3_9ROSI</name>
<keyword evidence="2" id="KW-1185">Reference proteome</keyword>
<protein>
    <submittedName>
        <fullName evidence="1">Uncharacterized protein</fullName>
    </submittedName>
</protein>
<comment type="caution">
    <text evidence="1">The sequence shown here is derived from an EMBL/GenBank/DDBJ whole genome shotgun (WGS) entry which is preliminary data.</text>
</comment>
<reference evidence="1 2" key="1">
    <citation type="submission" date="2024-01" db="EMBL/GenBank/DDBJ databases">
        <title>A telomere-to-telomere, gap-free genome of sweet tea (Lithocarpus litseifolius).</title>
        <authorList>
            <person name="Zhou J."/>
        </authorList>
    </citation>
    <scope>NUCLEOTIDE SEQUENCE [LARGE SCALE GENOMIC DNA]</scope>
    <source>
        <strain evidence="1">Zhou-2022a</strain>
        <tissue evidence="1">Leaf</tissue>
    </source>
</reference>
<dbReference type="EMBL" id="JAZDWU010000002">
    <property type="protein sequence ID" value="KAL0009688.1"/>
    <property type="molecule type" value="Genomic_DNA"/>
</dbReference>
<accession>A0AAW2DIY3</accession>
<dbReference type="Proteomes" id="UP001459277">
    <property type="component" value="Unassembled WGS sequence"/>
</dbReference>
<proteinExistence type="predicted"/>